<dbReference type="AlphaFoldDB" id="A0A6I8U6S6"/>
<proteinExistence type="predicted"/>
<reference evidence="1" key="2">
    <citation type="submission" date="2020-05" db="UniProtKB">
        <authorList>
            <consortium name="EnsemblMetazoa"/>
        </authorList>
    </citation>
    <scope>IDENTIFICATION</scope>
    <source>
        <strain evidence="1">LVP_AGWG</strain>
    </source>
</reference>
<gene>
    <name evidence="1" type="primary">110675967</name>
</gene>
<dbReference type="InParanoid" id="A0A6I8U6S6"/>
<dbReference type="EnsemblMetazoa" id="AAEL023938-RA">
    <property type="protein sequence ID" value="AAEL023938-PA"/>
    <property type="gene ID" value="AAEL023938"/>
</dbReference>
<dbReference type="Proteomes" id="UP000008820">
    <property type="component" value="Chromosome 2"/>
</dbReference>
<evidence type="ECO:0000313" key="1">
    <source>
        <dbReference type="EnsemblMetazoa" id="AAEL023938-PA"/>
    </source>
</evidence>
<name>A0A6I8U6S6_AEDAE</name>
<reference evidence="1 2" key="1">
    <citation type="submission" date="2017-06" db="EMBL/GenBank/DDBJ databases">
        <title>Aedes aegypti genome working group (AGWG) sequencing and assembly.</title>
        <authorList>
            <consortium name="Aedes aegypti Genome Working Group (AGWG)"/>
            <person name="Matthews B.J."/>
        </authorList>
    </citation>
    <scope>NUCLEOTIDE SEQUENCE [LARGE SCALE GENOMIC DNA]</scope>
    <source>
        <strain evidence="1 2">LVP_AGWG</strain>
    </source>
</reference>
<sequence>METVARQVFNKFPALDYTDDDGFGAGQGYIEMKYKMINRNNYLNRFKSAQAPTANIDISLKKKRNARAGTLKEYWEKSSNKCDNTLISILTRDETQLLTDDFLVQTQSFVRYKLDEKVATGKMIAQLPVLRRRSLLTFHFEKATGVKIADLRRYFTSKRDKIIRFSLTCKTDLHLNNLSSDRDILEFLCSLVGENFGDLIVHKEVGTRIEDIAVDTSGPVLVAVDVGNGRTVIYVYANGIRVSEGASDVIAAMEDLFIIHFVHNFMYVKALSKFLELIQEYFLKIITFVASKSAASRVGQRQRKVRKVISALASFDVRD</sequence>
<dbReference type="OrthoDB" id="7763543at2759"/>
<keyword evidence="2" id="KW-1185">Reference proteome</keyword>
<dbReference type="FunCoup" id="A0A6I8U6S6">
    <property type="interactions" value="24"/>
</dbReference>
<protein>
    <submittedName>
        <fullName evidence="1">Uncharacterized protein</fullName>
    </submittedName>
</protein>
<organism evidence="1 2">
    <name type="scientific">Aedes aegypti</name>
    <name type="common">Yellowfever mosquito</name>
    <name type="synonym">Culex aegypti</name>
    <dbReference type="NCBI Taxonomy" id="7159"/>
    <lineage>
        <taxon>Eukaryota</taxon>
        <taxon>Metazoa</taxon>
        <taxon>Ecdysozoa</taxon>
        <taxon>Arthropoda</taxon>
        <taxon>Hexapoda</taxon>
        <taxon>Insecta</taxon>
        <taxon>Pterygota</taxon>
        <taxon>Neoptera</taxon>
        <taxon>Endopterygota</taxon>
        <taxon>Diptera</taxon>
        <taxon>Nematocera</taxon>
        <taxon>Culicoidea</taxon>
        <taxon>Culicidae</taxon>
        <taxon>Culicinae</taxon>
        <taxon>Aedini</taxon>
        <taxon>Aedes</taxon>
        <taxon>Stegomyia</taxon>
    </lineage>
</organism>
<accession>A0A6I8U6S6</accession>
<evidence type="ECO:0000313" key="2">
    <source>
        <dbReference type="Proteomes" id="UP000008820"/>
    </source>
</evidence>